<keyword evidence="5" id="KW-0560">Oxidoreductase</keyword>
<dbReference type="Gene3D" id="1.10.540.10">
    <property type="entry name" value="Acyl-CoA dehydrogenase/oxidase, N-terminal domain"/>
    <property type="match status" value="1"/>
</dbReference>
<dbReference type="AlphaFoldDB" id="A0A3A3FJQ6"/>
<dbReference type="InterPro" id="IPR046373">
    <property type="entry name" value="Acyl-CoA_Oxase/DH_mid-dom_sf"/>
</dbReference>
<dbReference type="InterPro" id="IPR013786">
    <property type="entry name" value="AcylCoA_DH/ox_N"/>
</dbReference>
<evidence type="ECO:0000259" key="7">
    <source>
        <dbReference type="Pfam" id="PF02770"/>
    </source>
</evidence>
<evidence type="ECO:0000313" key="10">
    <source>
        <dbReference type="Proteomes" id="UP000265955"/>
    </source>
</evidence>
<dbReference type="InterPro" id="IPR009075">
    <property type="entry name" value="AcylCo_DH/oxidase_C"/>
</dbReference>
<dbReference type="SUPFAM" id="SSF47203">
    <property type="entry name" value="Acyl-CoA dehydrogenase C-terminal domain-like"/>
    <property type="match status" value="1"/>
</dbReference>
<dbReference type="EMBL" id="QYUO01000003">
    <property type="protein sequence ID" value="RJF91712.1"/>
    <property type="molecule type" value="Genomic_DNA"/>
</dbReference>
<comment type="cofactor">
    <cofactor evidence="1">
        <name>FAD</name>
        <dbReference type="ChEBI" id="CHEBI:57692"/>
    </cofactor>
</comment>
<protein>
    <submittedName>
        <fullName evidence="9">Acyl-CoA dehydrogenase</fullName>
    </submittedName>
</protein>
<dbReference type="Pfam" id="PF02770">
    <property type="entry name" value="Acyl-CoA_dh_M"/>
    <property type="match status" value="1"/>
</dbReference>
<evidence type="ECO:0000313" key="9">
    <source>
        <dbReference type="EMBL" id="RJF91712.1"/>
    </source>
</evidence>
<dbReference type="Pfam" id="PF00441">
    <property type="entry name" value="Acyl-CoA_dh_1"/>
    <property type="match status" value="1"/>
</dbReference>
<feature type="domain" description="Acyl-CoA oxidase/dehydrogenase middle" evidence="7">
    <location>
        <begin position="126"/>
        <end position="200"/>
    </location>
</feature>
<dbReference type="InterPro" id="IPR037069">
    <property type="entry name" value="AcylCoA_DH/ox_N_sf"/>
</dbReference>
<dbReference type="RefSeq" id="WP_119771610.1">
    <property type="nucleotide sequence ID" value="NZ_QYUO01000003.1"/>
</dbReference>
<keyword evidence="10" id="KW-1185">Reference proteome</keyword>
<evidence type="ECO:0000256" key="4">
    <source>
        <dbReference type="ARBA" id="ARBA00022827"/>
    </source>
</evidence>
<comment type="caution">
    <text evidence="9">The sequence shown here is derived from an EMBL/GenBank/DDBJ whole genome shotgun (WGS) entry which is preliminary data.</text>
</comment>
<dbReference type="OrthoDB" id="9770681at2"/>
<accession>A0A3A3FJQ6</accession>
<dbReference type="Pfam" id="PF02771">
    <property type="entry name" value="Acyl-CoA_dh_N"/>
    <property type="match status" value="1"/>
</dbReference>
<dbReference type="Gene3D" id="2.40.110.10">
    <property type="entry name" value="Butyryl-CoA Dehydrogenase, subunit A, domain 2"/>
    <property type="match status" value="1"/>
</dbReference>
<dbReference type="InterPro" id="IPR036250">
    <property type="entry name" value="AcylCo_DH-like_C"/>
</dbReference>
<evidence type="ECO:0000256" key="2">
    <source>
        <dbReference type="ARBA" id="ARBA00009347"/>
    </source>
</evidence>
<comment type="similarity">
    <text evidence="2">Belongs to the acyl-CoA dehydrogenase family.</text>
</comment>
<dbReference type="Proteomes" id="UP000265955">
    <property type="component" value="Unassembled WGS sequence"/>
</dbReference>
<evidence type="ECO:0000256" key="1">
    <source>
        <dbReference type="ARBA" id="ARBA00001974"/>
    </source>
</evidence>
<feature type="domain" description="Acyl-CoA dehydrogenase/oxidase C-terminal" evidence="6">
    <location>
        <begin position="229"/>
        <end position="374"/>
    </location>
</feature>
<dbReference type="SUPFAM" id="SSF56645">
    <property type="entry name" value="Acyl-CoA dehydrogenase NM domain-like"/>
    <property type="match status" value="1"/>
</dbReference>
<organism evidence="9 10">
    <name type="scientific">Noviherbaspirillum saxi</name>
    <dbReference type="NCBI Taxonomy" id="2320863"/>
    <lineage>
        <taxon>Bacteria</taxon>
        <taxon>Pseudomonadati</taxon>
        <taxon>Pseudomonadota</taxon>
        <taxon>Betaproteobacteria</taxon>
        <taxon>Burkholderiales</taxon>
        <taxon>Oxalobacteraceae</taxon>
        <taxon>Noviherbaspirillum</taxon>
    </lineage>
</organism>
<keyword evidence="4" id="KW-0274">FAD</keyword>
<feature type="domain" description="Acyl-CoA dehydrogenase/oxidase N-terminal" evidence="8">
    <location>
        <begin position="6"/>
        <end position="117"/>
    </location>
</feature>
<sequence>MDFQLTQEQQMLKDSARRFLEDNCAFEARGSVIGNGGFDVGHWNTFAELGWLGMSLPEEYGGLGGSAIETALLMEEFGRVLCIEPYWAVAVLAAQTIVASGDQDKAGSILPALVAGEACPVVAHGEPDARGMLSYVTTSAVPAGPGNWTLKGNKSMVIGGNVADRFIVSARTSGAPSDQTGITLFLVDRSVPGVKLHDVRLIDNRWCADIDLADVQVAEADVLGTVGGGYAALDTGHAHATVGLCAEAVGVMEKALWITRDYLKTRKQFGVTLSSFQALQHRMSEMLIELELSRGMVHKALSTMNASPEVRQLALSAAKVHVGRSGKFVCGQSIQLHGGIGVTEEYVIGHHFKRMTTIEYALGSSHFHLEQLAAMERKRVA</sequence>
<evidence type="ECO:0000256" key="5">
    <source>
        <dbReference type="ARBA" id="ARBA00023002"/>
    </source>
</evidence>
<dbReference type="GO" id="GO:0050660">
    <property type="term" value="F:flavin adenine dinucleotide binding"/>
    <property type="evidence" value="ECO:0007669"/>
    <property type="project" value="InterPro"/>
</dbReference>
<dbReference type="PANTHER" id="PTHR43884">
    <property type="entry name" value="ACYL-COA DEHYDROGENASE"/>
    <property type="match status" value="1"/>
</dbReference>
<evidence type="ECO:0000256" key="3">
    <source>
        <dbReference type="ARBA" id="ARBA00022630"/>
    </source>
</evidence>
<reference evidence="10" key="1">
    <citation type="submission" date="2018-09" db="EMBL/GenBank/DDBJ databases">
        <authorList>
            <person name="Zhu H."/>
        </authorList>
    </citation>
    <scope>NUCLEOTIDE SEQUENCE [LARGE SCALE GENOMIC DNA]</scope>
    <source>
        <strain evidence="10">K1R23-30</strain>
    </source>
</reference>
<dbReference type="InterPro" id="IPR009100">
    <property type="entry name" value="AcylCoA_DH/oxidase_NM_dom_sf"/>
</dbReference>
<gene>
    <name evidence="9" type="ORF">D3871_23760</name>
</gene>
<dbReference type="GO" id="GO:0003995">
    <property type="term" value="F:acyl-CoA dehydrogenase activity"/>
    <property type="evidence" value="ECO:0007669"/>
    <property type="project" value="TreeGrafter"/>
</dbReference>
<evidence type="ECO:0000259" key="8">
    <source>
        <dbReference type="Pfam" id="PF02771"/>
    </source>
</evidence>
<evidence type="ECO:0000259" key="6">
    <source>
        <dbReference type="Pfam" id="PF00441"/>
    </source>
</evidence>
<proteinExistence type="inferred from homology"/>
<dbReference type="Gene3D" id="1.20.140.10">
    <property type="entry name" value="Butyryl-CoA Dehydrogenase, subunit A, domain 3"/>
    <property type="match status" value="1"/>
</dbReference>
<dbReference type="CDD" id="cd00567">
    <property type="entry name" value="ACAD"/>
    <property type="match status" value="1"/>
</dbReference>
<dbReference type="PANTHER" id="PTHR43884:SF20">
    <property type="entry name" value="ACYL-COA DEHYDROGENASE FADE28"/>
    <property type="match status" value="1"/>
</dbReference>
<keyword evidence="3" id="KW-0285">Flavoprotein</keyword>
<name>A0A3A3FJQ6_9BURK</name>
<dbReference type="InterPro" id="IPR006091">
    <property type="entry name" value="Acyl-CoA_Oxase/DH_mid-dom"/>
</dbReference>